<organism evidence="1 2">
    <name type="scientific">Sulfurimonas paralvinellae</name>
    <dbReference type="NCBI Taxonomy" id="317658"/>
    <lineage>
        <taxon>Bacteria</taxon>
        <taxon>Pseudomonadati</taxon>
        <taxon>Campylobacterota</taxon>
        <taxon>Epsilonproteobacteria</taxon>
        <taxon>Campylobacterales</taxon>
        <taxon>Sulfurimonadaceae</taxon>
        <taxon>Sulfurimonas</taxon>
    </lineage>
</organism>
<evidence type="ECO:0000313" key="1">
    <source>
        <dbReference type="EMBL" id="QOP44910.1"/>
    </source>
</evidence>
<dbReference type="AlphaFoldDB" id="A0A7M1B5G2"/>
<gene>
    <name evidence="1" type="ORF">FM071_00805</name>
</gene>
<dbReference type="KEGG" id="spal:FM071_00805"/>
<keyword evidence="2" id="KW-1185">Reference proteome</keyword>
<protein>
    <submittedName>
        <fullName evidence="1">Uncharacterized protein</fullName>
    </submittedName>
</protein>
<dbReference type="EMBL" id="CP041406">
    <property type="protein sequence ID" value="QOP44910.1"/>
    <property type="molecule type" value="Genomic_DNA"/>
</dbReference>
<dbReference type="Proteomes" id="UP000593580">
    <property type="component" value="Chromosome"/>
</dbReference>
<name>A0A7M1B5G2_9BACT</name>
<dbReference type="RefSeq" id="WP_193111142.1">
    <property type="nucleotide sequence ID" value="NZ_CP041406.1"/>
</dbReference>
<accession>A0A7M1B5G2</accession>
<evidence type="ECO:0000313" key="2">
    <source>
        <dbReference type="Proteomes" id="UP000593580"/>
    </source>
</evidence>
<reference evidence="1 2" key="1">
    <citation type="submission" date="2019-07" db="EMBL/GenBank/DDBJ databases">
        <title>Sulfurimonas paralvinellae sp. nov., a novel mesophilic, hydrogen- and sulfur-oxidizing chemolithoautotroph within the Epsilonproteo- bacteria isolated from a deep-sea hydrothermal vent polychaete nest, reclassification of Thiomicrospira denitrificans as Sulfurimonas denitrificans comb. nov. and emended description of the genus Sulfurimonas.</title>
        <authorList>
            <person name="Wang S."/>
            <person name="Jiang L."/>
            <person name="Shao Z."/>
        </authorList>
    </citation>
    <scope>NUCLEOTIDE SEQUENCE [LARGE SCALE GENOMIC DNA]</scope>
    <source>
        <strain evidence="1 2">GO25</strain>
    </source>
</reference>
<proteinExistence type="predicted"/>
<sequence length="182" mass="21086">MQCFAINPEEKKIEKIDIEMKADTLYSFFNSILIDEMPSIREHIIYADANALSQQKKPYFIGEQLVLGNSLIVGMNENMGEQDATIPQEALESIINYEVTTFYKDVLELLSQTDINLYRMFEVEKGDEKIMLNTEWVLYTYDVADERTRNYFKEELSKAIERENDVAQLIRNMAQLAMNAAG</sequence>